<dbReference type="SUPFAM" id="SSF46626">
    <property type="entry name" value="Cytochrome c"/>
    <property type="match status" value="1"/>
</dbReference>
<sequence length="144" mass="14930">MSKGIAGLLLLAVGLLALSLVDWSGLGAPVVAGVALVPTAASPTVGPPTATTSPAALGRTLFQIKGCASCHRHDGLNVARVSVADNDRAFINAIGAPDLTAYEPAPAFVRDWLRDPAAVRPKTNMPDMNMSDEEIEALLAFLQE</sequence>
<reference evidence="6" key="1">
    <citation type="submission" date="2016-01" db="EMBL/GenBank/DDBJ databases">
        <authorList>
            <person name="Mcilroy J.S."/>
            <person name="Karst M S."/>
            <person name="Albertsen M."/>
        </authorList>
    </citation>
    <scope>NUCLEOTIDE SEQUENCE</scope>
    <source>
        <strain evidence="6">Cfx-K</strain>
    </source>
</reference>
<keyword evidence="3 4" id="KW-0408">Iron</keyword>
<dbReference type="OrthoDB" id="9809720at2"/>
<dbReference type="Proteomes" id="UP000215027">
    <property type="component" value="Chromosome I"/>
</dbReference>
<evidence type="ECO:0000256" key="2">
    <source>
        <dbReference type="ARBA" id="ARBA00022723"/>
    </source>
</evidence>
<evidence type="ECO:0000313" key="7">
    <source>
        <dbReference type="Proteomes" id="UP000215027"/>
    </source>
</evidence>
<dbReference type="Pfam" id="PF00034">
    <property type="entry name" value="Cytochrom_C"/>
    <property type="match status" value="1"/>
</dbReference>
<gene>
    <name evidence="6" type="ORF">CFX0092_A1757</name>
</gene>
<dbReference type="AlphaFoldDB" id="A0A160T4H1"/>
<dbReference type="KEGG" id="pbf:CFX0092_A1757"/>
<organism evidence="6 7">
    <name type="scientific">Candidatus Promineifilum breve</name>
    <dbReference type="NCBI Taxonomy" id="1806508"/>
    <lineage>
        <taxon>Bacteria</taxon>
        <taxon>Bacillati</taxon>
        <taxon>Chloroflexota</taxon>
        <taxon>Ardenticatenia</taxon>
        <taxon>Candidatus Promineifilales</taxon>
        <taxon>Candidatus Promineifilaceae</taxon>
        <taxon>Candidatus Promineifilum</taxon>
    </lineage>
</organism>
<protein>
    <recommendedName>
        <fullName evidence="5">Cytochrome c domain-containing protein</fullName>
    </recommendedName>
</protein>
<proteinExistence type="predicted"/>
<dbReference type="GO" id="GO:0009055">
    <property type="term" value="F:electron transfer activity"/>
    <property type="evidence" value="ECO:0007669"/>
    <property type="project" value="InterPro"/>
</dbReference>
<dbReference type="PROSITE" id="PS51007">
    <property type="entry name" value="CYTC"/>
    <property type="match status" value="1"/>
</dbReference>
<dbReference type="InterPro" id="IPR036909">
    <property type="entry name" value="Cyt_c-like_dom_sf"/>
</dbReference>
<evidence type="ECO:0000259" key="5">
    <source>
        <dbReference type="PROSITE" id="PS51007"/>
    </source>
</evidence>
<dbReference type="GO" id="GO:0046872">
    <property type="term" value="F:metal ion binding"/>
    <property type="evidence" value="ECO:0007669"/>
    <property type="project" value="UniProtKB-KW"/>
</dbReference>
<keyword evidence="7" id="KW-1185">Reference proteome</keyword>
<dbReference type="EMBL" id="LN890655">
    <property type="protein sequence ID" value="CUS03635.2"/>
    <property type="molecule type" value="Genomic_DNA"/>
</dbReference>
<dbReference type="RefSeq" id="WP_095043092.1">
    <property type="nucleotide sequence ID" value="NZ_LN890655.1"/>
</dbReference>
<keyword evidence="2 4" id="KW-0479">Metal-binding</keyword>
<name>A0A160T4H1_9CHLR</name>
<feature type="domain" description="Cytochrome c" evidence="5">
    <location>
        <begin position="53"/>
        <end position="144"/>
    </location>
</feature>
<accession>A0A160T4H1</accession>
<dbReference type="InterPro" id="IPR009056">
    <property type="entry name" value="Cyt_c-like_dom"/>
</dbReference>
<dbReference type="GO" id="GO:0020037">
    <property type="term" value="F:heme binding"/>
    <property type="evidence" value="ECO:0007669"/>
    <property type="project" value="InterPro"/>
</dbReference>
<dbReference type="Gene3D" id="1.10.760.10">
    <property type="entry name" value="Cytochrome c-like domain"/>
    <property type="match status" value="1"/>
</dbReference>
<keyword evidence="1 4" id="KW-0349">Heme</keyword>
<evidence type="ECO:0000256" key="1">
    <source>
        <dbReference type="ARBA" id="ARBA00022617"/>
    </source>
</evidence>
<evidence type="ECO:0000256" key="4">
    <source>
        <dbReference type="PROSITE-ProRule" id="PRU00433"/>
    </source>
</evidence>
<evidence type="ECO:0000256" key="3">
    <source>
        <dbReference type="ARBA" id="ARBA00023004"/>
    </source>
</evidence>
<evidence type="ECO:0000313" key="6">
    <source>
        <dbReference type="EMBL" id="CUS03635.2"/>
    </source>
</evidence>